<reference evidence="2 3" key="1">
    <citation type="submission" date="2018-01" db="EMBL/GenBank/DDBJ databases">
        <title>Complete genome sequences of 14 Citrobacter spp. isolated from plant in Canada.</title>
        <authorList>
            <person name="Bhandare S.G."/>
            <person name="Colavecchio A."/>
            <person name="Jeukens J."/>
            <person name="Emond-Rheault J.-G."/>
            <person name="Freschi L."/>
            <person name="Hamel J."/>
            <person name="Kukavica-Ibrulj I."/>
            <person name="Levesque R."/>
            <person name="Goodridge L."/>
        </authorList>
    </citation>
    <scope>NUCLEOTIDE SEQUENCE [LARGE SCALE GENOMIC DNA]</scope>
    <source>
        <strain evidence="2 3">S1285</strain>
    </source>
</reference>
<dbReference type="Proteomes" id="UP000237003">
    <property type="component" value="Unassembled WGS sequence"/>
</dbReference>
<protein>
    <submittedName>
        <fullName evidence="2">Uncharacterized protein</fullName>
    </submittedName>
</protein>
<keyword evidence="1" id="KW-0812">Transmembrane</keyword>
<proteinExistence type="predicted"/>
<name>A0A2S4S2H7_CITAM</name>
<gene>
    <name evidence="2" type="ORF">C3430_03070</name>
</gene>
<evidence type="ECO:0000256" key="1">
    <source>
        <dbReference type="SAM" id="Phobius"/>
    </source>
</evidence>
<feature type="transmembrane region" description="Helical" evidence="1">
    <location>
        <begin position="12"/>
        <end position="29"/>
    </location>
</feature>
<evidence type="ECO:0000313" key="3">
    <source>
        <dbReference type="Proteomes" id="UP000237003"/>
    </source>
</evidence>
<sequence>MDLPRVSAGDRLALFILVILQIADVLALLPGPSLGLTPLGPAQALFKTTTRFVLQLELFRV</sequence>
<accession>A0A2S4S2H7</accession>
<evidence type="ECO:0000313" key="2">
    <source>
        <dbReference type="EMBL" id="POU68075.1"/>
    </source>
</evidence>
<dbReference type="EMBL" id="PQLX01000001">
    <property type="protein sequence ID" value="POU68075.1"/>
    <property type="molecule type" value="Genomic_DNA"/>
</dbReference>
<keyword evidence="1" id="KW-0472">Membrane</keyword>
<dbReference type="AlphaFoldDB" id="A0A2S4S2H7"/>
<organism evidence="2 3">
    <name type="scientific">Citrobacter amalonaticus</name>
    <dbReference type="NCBI Taxonomy" id="35703"/>
    <lineage>
        <taxon>Bacteria</taxon>
        <taxon>Pseudomonadati</taxon>
        <taxon>Pseudomonadota</taxon>
        <taxon>Gammaproteobacteria</taxon>
        <taxon>Enterobacterales</taxon>
        <taxon>Enterobacteriaceae</taxon>
        <taxon>Citrobacter</taxon>
    </lineage>
</organism>
<comment type="caution">
    <text evidence="2">The sequence shown here is derived from an EMBL/GenBank/DDBJ whole genome shotgun (WGS) entry which is preliminary data.</text>
</comment>
<keyword evidence="1" id="KW-1133">Transmembrane helix</keyword>